<dbReference type="InterPro" id="IPR001792">
    <property type="entry name" value="Acylphosphatase-like_dom"/>
</dbReference>
<dbReference type="InterPro" id="IPR020456">
    <property type="entry name" value="Acylphosphatase"/>
</dbReference>
<dbReference type="Gene3D" id="3.30.70.100">
    <property type="match status" value="1"/>
</dbReference>
<organism evidence="2">
    <name type="scientific">marine sediment metagenome</name>
    <dbReference type="NCBI Taxonomy" id="412755"/>
    <lineage>
        <taxon>unclassified sequences</taxon>
        <taxon>metagenomes</taxon>
        <taxon>ecological metagenomes</taxon>
    </lineage>
</organism>
<gene>
    <name evidence="2" type="ORF">S06H3_18042</name>
</gene>
<dbReference type="AlphaFoldDB" id="X1MBH5"/>
<name>X1MBH5_9ZZZZ</name>
<feature type="domain" description="Acylphosphatase-like" evidence="1">
    <location>
        <begin position="4"/>
        <end position="91"/>
    </location>
</feature>
<dbReference type="PANTHER" id="PTHR47268:SF4">
    <property type="entry name" value="ACYLPHOSPHATASE"/>
    <property type="match status" value="1"/>
</dbReference>
<proteinExistence type="predicted"/>
<dbReference type="GO" id="GO:0003998">
    <property type="term" value="F:acylphosphatase activity"/>
    <property type="evidence" value="ECO:0007669"/>
    <property type="project" value="InterPro"/>
</dbReference>
<dbReference type="SUPFAM" id="SSF54975">
    <property type="entry name" value="Acylphosphatase/BLUF domain-like"/>
    <property type="match status" value="1"/>
</dbReference>
<dbReference type="PROSITE" id="PS00150">
    <property type="entry name" value="ACYLPHOSPHATASE_1"/>
    <property type="match status" value="1"/>
</dbReference>
<comment type="caution">
    <text evidence="2">The sequence shown here is derived from an EMBL/GenBank/DDBJ whole genome shotgun (WGS) entry which is preliminary data.</text>
</comment>
<dbReference type="Pfam" id="PF00708">
    <property type="entry name" value="Acylphosphatase"/>
    <property type="match status" value="1"/>
</dbReference>
<dbReference type="NCBIfam" id="NF011000">
    <property type="entry name" value="PRK14426.1"/>
    <property type="match status" value="1"/>
</dbReference>
<dbReference type="PRINTS" id="PR00112">
    <property type="entry name" value="ACYLPHPHTASE"/>
</dbReference>
<protein>
    <recommendedName>
        <fullName evidence="1">Acylphosphatase-like domain-containing protein</fullName>
    </recommendedName>
</protein>
<evidence type="ECO:0000259" key="1">
    <source>
        <dbReference type="PROSITE" id="PS51160"/>
    </source>
</evidence>
<reference evidence="2" key="1">
    <citation type="journal article" date="2014" name="Front. Microbiol.">
        <title>High frequency of phylogenetically diverse reductive dehalogenase-homologous genes in deep subseafloor sedimentary metagenomes.</title>
        <authorList>
            <person name="Kawai M."/>
            <person name="Futagami T."/>
            <person name="Toyoda A."/>
            <person name="Takaki Y."/>
            <person name="Nishi S."/>
            <person name="Hori S."/>
            <person name="Arai W."/>
            <person name="Tsubouchi T."/>
            <person name="Morono Y."/>
            <person name="Uchiyama I."/>
            <person name="Ito T."/>
            <person name="Fujiyama A."/>
            <person name="Inagaki F."/>
            <person name="Takami H."/>
        </authorList>
    </citation>
    <scope>NUCLEOTIDE SEQUENCE</scope>
    <source>
        <strain evidence="2">Expedition CK06-06</strain>
    </source>
</reference>
<dbReference type="InterPro" id="IPR036046">
    <property type="entry name" value="Acylphosphatase-like_dom_sf"/>
</dbReference>
<dbReference type="EMBL" id="BARV01009081">
    <property type="protein sequence ID" value="GAI12020.1"/>
    <property type="molecule type" value="Genomic_DNA"/>
</dbReference>
<sequence>MKKQVIIKIYGQVQGVAFRYYTQDVARKLNLVGWVRNEGDGSVTIVAAGEKDKLKKFIDWCHNGPSIARIDKVEVKWMEPEAAFDDFSIRY</sequence>
<accession>X1MBH5</accession>
<dbReference type="PROSITE" id="PS51160">
    <property type="entry name" value="ACYLPHOSPHATASE_3"/>
    <property type="match status" value="1"/>
</dbReference>
<dbReference type="InterPro" id="IPR017968">
    <property type="entry name" value="Acylphosphatase_CS"/>
</dbReference>
<evidence type="ECO:0000313" key="2">
    <source>
        <dbReference type="EMBL" id="GAI12020.1"/>
    </source>
</evidence>
<dbReference type="PANTHER" id="PTHR47268">
    <property type="entry name" value="ACYLPHOSPHATASE"/>
    <property type="match status" value="1"/>
</dbReference>
<dbReference type="PROSITE" id="PS00151">
    <property type="entry name" value="ACYLPHOSPHATASE_2"/>
    <property type="match status" value="1"/>
</dbReference>